<evidence type="ECO:0000256" key="2">
    <source>
        <dbReference type="SAM" id="SignalP"/>
    </source>
</evidence>
<sequence length="145" mass="14416">MKLAYLFILATSYASYSLAQESSISDTGIVSIQPVTPIIPSSLVTRTSTRLGGSQVEPSSFSTSRLTISDASTDRPTPTLANTAGSVTTVPSATATSPTSGSITTGSSNAASSPTTTSNTALECISASPIGLLGALAALSGAILL</sequence>
<evidence type="ECO:0000256" key="1">
    <source>
        <dbReference type="SAM" id="MobiDB-lite"/>
    </source>
</evidence>
<feature type="signal peptide" evidence="2">
    <location>
        <begin position="1"/>
        <end position="19"/>
    </location>
</feature>
<gene>
    <name evidence="3" type="ORF">RDB_LOCUS72576</name>
</gene>
<dbReference type="AlphaFoldDB" id="A0A8H2XXT6"/>
<dbReference type="Proteomes" id="UP000663841">
    <property type="component" value="Unassembled WGS sequence"/>
</dbReference>
<evidence type="ECO:0000313" key="3">
    <source>
        <dbReference type="EMBL" id="CAE6433348.1"/>
    </source>
</evidence>
<protein>
    <recommendedName>
        <fullName evidence="5">GPI anchored protein</fullName>
    </recommendedName>
</protein>
<keyword evidence="2" id="KW-0732">Signal</keyword>
<evidence type="ECO:0008006" key="5">
    <source>
        <dbReference type="Google" id="ProtNLM"/>
    </source>
</evidence>
<feature type="compositionally biased region" description="Polar residues" evidence="1">
    <location>
        <begin position="47"/>
        <end position="82"/>
    </location>
</feature>
<comment type="caution">
    <text evidence="3">The sequence shown here is derived from an EMBL/GenBank/DDBJ whole genome shotgun (WGS) entry which is preliminary data.</text>
</comment>
<organism evidence="3 4">
    <name type="scientific">Rhizoctonia solani</name>
    <dbReference type="NCBI Taxonomy" id="456999"/>
    <lineage>
        <taxon>Eukaryota</taxon>
        <taxon>Fungi</taxon>
        <taxon>Dikarya</taxon>
        <taxon>Basidiomycota</taxon>
        <taxon>Agaricomycotina</taxon>
        <taxon>Agaricomycetes</taxon>
        <taxon>Cantharellales</taxon>
        <taxon>Ceratobasidiaceae</taxon>
        <taxon>Rhizoctonia</taxon>
    </lineage>
</organism>
<reference evidence="3" key="1">
    <citation type="submission" date="2021-01" db="EMBL/GenBank/DDBJ databases">
        <authorList>
            <person name="Kaushik A."/>
        </authorList>
    </citation>
    <scope>NUCLEOTIDE SEQUENCE</scope>
    <source>
        <strain evidence="3">AG3-T5</strain>
    </source>
</reference>
<name>A0A8H2XXT6_9AGAM</name>
<proteinExistence type="predicted"/>
<accession>A0A8H2XXT6</accession>
<feature type="compositionally biased region" description="Low complexity" evidence="1">
    <location>
        <begin position="83"/>
        <end position="117"/>
    </location>
</feature>
<feature type="chain" id="PRO_5034198959" description="GPI anchored protein" evidence="2">
    <location>
        <begin position="20"/>
        <end position="145"/>
    </location>
</feature>
<feature type="region of interest" description="Disordered" evidence="1">
    <location>
        <begin position="47"/>
        <end position="117"/>
    </location>
</feature>
<dbReference type="EMBL" id="CAJMWW010000086">
    <property type="protein sequence ID" value="CAE6433348.1"/>
    <property type="molecule type" value="Genomic_DNA"/>
</dbReference>
<evidence type="ECO:0000313" key="4">
    <source>
        <dbReference type="Proteomes" id="UP000663841"/>
    </source>
</evidence>